<dbReference type="EMBL" id="JAHCVK010000002">
    <property type="protein sequence ID" value="MBT0653118.1"/>
    <property type="molecule type" value="Genomic_DNA"/>
</dbReference>
<name>A0ABS5SCM2_9BACT</name>
<gene>
    <name evidence="2" type="ORF">KI810_08630</name>
</gene>
<evidence type="ECO:0000313" key="2">
    <source>
        <dbReference type="EMBL" id="MBT0653118.1"/>
    </source>
</evidence>
<dbReference type="CDD" id="cd00761">
    <property type="entry name" value="Glyco_tranf_GTA_type"/>
    <property type="match status" value="1"/>
</dbReference>
<evidence type="ECO:0000313" key="3">
    <source>
        <dbReference type="Proteomes" id="UP000756860"/>
    </source>
</evidence>
<dbReference type="InterPro" id="IPR029044">
    <property type="entry name" value="Nucleotide-diphossugar_trans"/>
</dbReference>
<accession>A0ABS5SCM2</accession>
<dbReference type="PANTHER" id="PTHR22916:SF3">
    <property type="entry name" value="UDP-GLCNAC:BETAGAL BETA-1,3-N-ACETYLGLUCOSAMINYLTRANSFERASE-LIKE PROTEIN 1"/>
    <property type="match status" value="1"/>
</dbReference>
<sequence>MFSAIITVYNKEKWVARSVTSVLNQAETNLELIIVDDGSTDGSMNIVSKFDDPRIKIVRKSNGGLPSARNAGIEVAEGSYIAFLDADDEWLPWHLTTTLKAFESHPDAVIVGNRYIEIQSADPAGPTDHGIACPESWYVEKLDNYIKMIASDRFLFWVCSGVIAKSALDRSGELFDTDLSIGEDLNFFIRMSLFGDIYLSDVVSVIYHRCDNNSMMNYSGQKPKVTPDFFKGVSIDKMSKENLRHARKFMFREHLKRGYQNRSLTFSFRELSQNNYVVAPGATGQLAYVIVRFMPEFLLRAIISVKHKFSV</sequence>
<feature type="domain" description="Glycosyltransferase 2-like" evidence="1">
    <location>
        <begin position="3"/>
        <end position="135"/>
    </location>
</feature>
<reference evidence="2 3" key="1">
    <citation type="submission" date="2021-05" db="EMBL/GenBank/DDBJ databases">
        <title>The draft genome of Geobacter luticola JCM 17780.</title>
        <authorList>
            <person name="Xu Z."/>
            <person name="Masuda Y."/>
            <person name="Itoh H."/>
            <person name="Senoo K."/>
        </authorList>
    </citation>
    <scope>NUCLEOTIDE SEQUENCE [LARGE SCALE GENOMIC DNA]</scope>
    <source>
        <strain evidence="2 3">JCM 17780</strain>
    </source>
</reference>
<evidence type="ECO:0000259" key="1">
    <source>
        <dbReference type="Pfam" id="PF00535"/>
    </source>
</evidence>
<dbReference type="Pfam" id="PF00535">
    <property type="entry name" value="Glycos_transf_2"/>
    <property type="match status" value="1"/>
</dbReference>
<dbReference type="Gene3D" id="3.90.550.10">
    <property type="entry name" value="Spore Coat Polysaccharide Biosynthesis Protein SpsA, Chain A"/>
    <property type="match status" value="1"/>
</dbReference>
<protein>
    <submittedName>
        <fullName evidence="2">Glycosyltransferase family 2 protein</fullName>
    </submittedName>
</protein>
<dbReference type="PANTHER" id="PTHR22916">
    <property type="entry name" value="GLYCOSYLTRANSFERASE"/>
    <property type="match status" value="1"/>
</dbReference>
<dbReference type="Proteomes" id="UP000756860">
    <property type="component" value="Unassembled WGS sequence"/>
</dbReference>
<comment type="caution">
    <text evidence="2">The sequence shown here is derived from an EMBL/GenBank/DDBJ whole genome shotgun (WGS) entry which is preliminary data.</text>
</comment>
<proteinExistence type="predicted"/>
<dbReference type="SUPFAM" id="SSF53448">
    <property type="entry name" value="Nucleotide-diphospho-sugar transferases"/>
    <property type="match status" value="1"/>
</dbReference>
<dbReference type="InterPro" id="IPR001173">
    <property type="entry name" value="Glyco_trans_2-like"/>
</dbReference>
<organism evidence="2 3">
    <name type="scientific">Geomobilimonas luticola</name>
    <dbReference type="NCBI Taxonomy" id="1114878"/>
    <lineage>
        <taxon>Bacteria</taxon>
        <taxon>Pseudomonadati</taxon>
        <taxon>Thermodesulfobacteriota</taxon>
        <taxon>Desulfuromonadia</taxon>
        <taxon>Geobacterales</taxon>
        <taxon>Geobacteraceae</taxon>
        <taxon>Geomobilimonas</taxon>
    </lineage>
</organism>
<keyword evidence="3" id="KW-1185">Reference proteome</keyword>